<dbReference type="AlphaFoldDB" id="A0A0C3BVF5"/>
<dbReference type="EMBL" id="KN831821">
    <property type="protein sequence ID" value="KIM35381.1"/>
    <property type="molecule type" value="Genomic_DNA"/>
</dbReference>
<evidence type="ECO:0000313" key="1">
    <source>
        <dbReference type="EMBL" id="KIM35381.1"/>
    </source>
</evidence>
<proteinExistence type="predicted"/>
<protein>
    <submittedName>
        <fullName evidence="1">Uncharacterized protein</fullName>
    </submittedName>
</protein>
<dbReference type="HOGENOM" id="CLU_059589_0_0_1"/>
<name>A0A0C3BVF5_HEBCY</name>
<sequence>MHQGHNIPWDLISSNFKFVRDDKRFTPPFTGLVSLDKPNTTNELKHLMKKIAGTIPTFSETERKKYQRSFTPLLTVTLFSDELRDRYPEYLNKRNQKVEHWIERAYKSDAESRYDTRDAELADVVKVLLYENEMTSLLMLAQHPRVPIHTLTHLSWGHHFGFSRVMESALQSYMFFNAVAAMDMLENGAYMELPEYGSIVRDTMFSMDYPAQQIPHRLFFQQCGMKLESITYENVGIDVAVHGDYGRLREHLKLLFALMYRYDLLLRESDLDPDWENQLVYSFPLRAAVRVE</sequence>
<evidence type="ECO:0000313" key="2">
    <source>
        <dbReference type="Proteomes" id="UP000053424"/>
    </source>
</evidence>
<gene>
    <name evidence="1" type="ORF">M413DRAFT_449768</name>
</gene>
<reference evidence="2" key="2">
    <citation type="submission" date="2015-01" db="EMBL/GenBank/DDBJ databases">
        <title>Evolutionary Origins and Diversification of the Mycorrhizal Mutualists.</title>
        <authorList>
            <consortium name="DOE Joint Genome Institute"/>
            <consortium name="Mycorrhizal Genomics Consortium"/>
            <person name="Kohler A."/>
            <person name="Kuo A."/>
            <person name="Nagy L.G."/>
            <person name="Floudas D."/>
            <person name="Copeland A."/>
            <person name="Barry K.W."/>
            <person name="Cichocki N."/>
            <person name="Veneault-Fourrey C."/>
            <person name="LaButti K."/>
            <person name="Lindquist E.A."/>
            <person name="Lipzen A."/>
            <person name="Lundell T."/>
            <person name="Morin E."/>
            <person name="Murat C."/>
            <person name="Riley R."/>
            <person name="Ohm R."/>
            <person name="Sun H."/>
            <person name="Tunlid A."/>
            <person name="Henrissat B."/>
            <person name="Grigoriev I.V."/>
            <person name="Hibbett D.S."/>
            <person name="Martin F."/>
        </authorList>
    </citation>
    <scope>NUCLEOTIDE SEQUENCE [LARGE SCALE GENOMIC DNA]</scope>
    <source>
        <strain evidence="2">h7</strain>
    </source>
</reference>
<organism evidence="1 2">
    <name type="scientific">Hebeloma cylindrosporum</name>
    <dbReference type="NCBI Taxonomy" id="76867"/>
    <lineage>
        <taxon>Eukaryota</taxon>
        <taxon>Fungi</taxon>
        <taxon>Dikarya</taxon>
        <taxon>Basidiomycota</taxon>
        <taxon>Agaricomycotina</taxon>
        <taxon>Agaricomycetes</taxon>
        <taxon>Agaricomycetidae</taxon>
        <taxon>Agaricales</taxon>
        <taxon>Agaricineae</taxon>
        <taxon>Hymenogastraceae</taxon>
        <taxon>Hebeloma</taxon>
    </lineage>
</organism>
<accession>A0A0C3BVF5</accession>
<reference evidence="1 2" key="1">
    <citation type="submission" date="2014-04" db="EMBL/GenBank/DDBJ databases">
        <authorList>
            <consortium name="DOE Joint Genome Institute"/>
            <person name="Kuo A."/>
            <person name="Gay G."/>
            <person name="Dore J."/>
            <person name="Kohler A."/>
            <person name="Nagy L.G."/>
            <person name="Floudas D."/>
            <person name="Copeland A."/>
            <person name="Barry K.W."/>
            <person name="Cichocki N."/>
            <person name="Veneault-Fourrey C."/>
            <person name="LaButti K."/>
            <person name="Lindquist E.A."/>
            <person name="Lipzen A."/>
            <person name="Lundell T."/>
            <person name="Morin E."/>
            <person name="Murat C."/>
            <person name="Sun H."/>
            <person name="Tunlid A."/>
            <person name="Henrissat B."/>
            <person name="Grigoriev I.V."/>
            <person name="Hibbett D.S."/>
            <person name="Martin F."/>
            <person name="Nordberg H.P."/>
            <person name="Cantor M.N."/>
            <person name="Hua S.X."/>
        </authorList>
    </citation>
    <scope>NUCLEOTIDE SEQUENCE [LARGE SCALE GENOMIC DNA]</scope>
    <source>
        <strain evidence="2">h7</strain>
    </source>
</reference>
<keyword evidence="2" id="KW-1185">Reference proteome</keyword>
<dbReference type="Proteomes" id="UP000053424">
    <property type="component" value="Unassembled WGS sequence"/>
</dbReference>
<dbReference type="OrthoDB" id="3204049at2759"/>